<dbReference type="Proteomes" id="UP000694569">
    <property type="component" value="Unplaced"/>
</dbReference>
<comment type="similarity">
    <text evidence="2">Belongs to the IL-6 superfamily.</text>
</comment>
<reference evidence="5" key="1">
    <citation type="submission" date="2025-08" db="UniProtKB">
        <authorList>
            <consortium name="Ensembl"/>
        </authorList>
    </citation>
    <scope>IDENTIFICATION</scope>
</reference>
<protein>
    <submittedName>
        <fullName evidence="5">Uncharacterized protein</fullName>
    </submittedName>
</protein>
<dbReference type="Pfam" id="PF06875">
    <property type="entry name" value="PRF"/>
    <property type="match status" value="1"/>
</dbReference>
<dbReference type="PANTHER" id="PTHR21353:SF8">
    <property type="entry name" value="CARDIOTROPHIN-2"/>
    <property type="match status" value="1"/>
</dbReference>
<dbReference type="InterPro" id="IPR009079">
    <property type="entry name" value="4_helix_cytokine-like_core"/>
</dbReference>
<dbReference type="GO" id="GO:0005125">
    <property type="term" value="F:cytokine activity"/>
    <property type="evidence" value="ECO:0007669"/>
    <property type="project" value="UniProtKB-KW"/>
</dbReference>
<keyword evidence="6" id="KW-1185">Reference proteome</keyword>
<dbReference type="Gene3D" id="1.20.1250.10">
    <property type="match status" value="1"/>
</dbReference>
<dbReference type="SUPFAM" id="SSF47266">
    <property type="entry name" value="4-helical cytokines"/>
    <property type="match status" value="1"/>
</dbReference>
<keyword evidence="4" id="KW-0964">Secreted</keyword>
<keyword evidence="3" id="KW-0202">Cytokine</keyword>
<evidence type="ECO:0000256" key="1">
    <source>
        <dbReference type="ARBA" id="ARBA00004613"/>
    </source>
</evidence>
<proteinExistence type="inferred from homology"/>
<evidence type="ECO:0000313" key="6">
    <source>
        <dbReference type="Proteomes" id="UP000694569"/>
    </source>
</evidence>
<evidence type="ECO:0000256" key="4">
    <source>
        <dbReference type="ARBA" id="ARBA00022525"/>
    </source>
</evidence>
<accession>A0A8C5QL20</accession>
<name>A0A8C5QL20_9ANUR</name>
<dbReference type="GO" id="GO:0007166">
    <property type="term" value="P:cell surface receptor signaling pathway"/>
    <property type="evidence" value="ECO:0007669"/>
    <property type="project" value="TreeGrafter"/>
</dbReference>
<dbReference type="GO" id="GO:0005615">
    <property type="term" value="C:extracellular space"/>
    <property type="evidence" value="ECO:0007669"/>
    <property type="project" value="UniProtKB-KW"/>
</dbReference>
<dbReference type="Ensembl" id="ENSLLET00000039532.1">
    <property type="protein sequence ID" value="ENSLLEP00000038056.1"/>
    <property type="gene ID" value="ENSLLEG00000024090.1"/>
</dbReference>
<organism evidence="5 6">
    <name type="scientific">Leptobrachium leishanense</name>
    <name type="common">Leishan spiny toad</name>
    <dbReference type="NCBI Taxonomy" id="445787"/>
    <lineage>
        <taxon>Eukaryota</taxon>
        <taxon>Metazoa</taxon>
        <taxon>Chordata</taxon>
        <taxon>Craniata</taxon>
        <taxon>Vertebrata</taxon>
        <taxon>Euteleostomi</taxon>
        <taxon>Amphibia</taxon>
        <taxon>Batrachia</taxon>
        <taxon>Anura</taxon>
        <taxon>Pelobatoidea</taxon>
        <taxon>Megophryidae</taxon>
        <taxon>Leptobrachium</taxon>
    </lineage>
</organism>
<comment type="subcellular location">
    <subcellularLocation>
        <location evidence="1">Secreted</location>
    </subcellularLocation>
</comment>
<evidence type="ECO:0000256" key="2">
    <source>
        <dbReference type="ARBA" id="ARBA00007432"/>
    </source>
</evidence>
<reference evidence="5" key="2">
    <citation type="submission" date="2025-09" db="UniProtKB">
        <authorList>
            <consortium name="Ensembl"/>
        </authorList>
    </citation>
    <scope>IDENTIFICATION</scope>
</reference>
<dbReference type="PANTHER" id="PTHR21353">
    <property type="match status" value="1"/>
</dbReference>
<sequence>HHSPYQSISKHISISTFFQSHCHLLLQSSSQPLQYQEKPFSCPGFSFPSWQEPGLPTASMGFRKWRCLCSGDRLLLARNAFSVISEYFQLIQDDQLSLNPGATDLHQLLEATRLSSEAVLRNLITAFETLGFQPPPLQPDTLSWTSAGATTFQKKVRGYILCREYRDWLFAFWAIKYLKL</sequence>
<evidence type="ECO:0000313" key="5">
    <source>
        <dbReference type="Ensembl" id="ENSLLEP00000038056.1"/>
    </source>
</evidence>
<dbReference type="OrthoDB" id="9948731at2759"/>
<evidence type="ECO:0000256" key="3">
    <source>
        <dbReference type="ARBA" id="ARBA00022514"/>
    </source>
</evidence>
<dbReference type="InterPro" id="IPR010681">
    <property type="entry name" value="PRF/CT"/>
</dbReference>
<dbReference type="GeneTree" id="ENSGT00510000048856"/>
<dbReference type="AlphaFoldDB" id="A0A8C5QL20"/>